<reference evidence="16" key="2">
    <citation type="journal article" date="2007" name="PLoS Biol.">
        <title>Survey sequencing and comparative analysis of the elephant shark (Callorhinchus milii) genome.</title>
        <authorList>
            <person name="Venkatesh B."/>
            <person name="Kirkness E.F."/>
            <person name="Loh Y.H."/>
            <person name="Halpern A.L."/>
            <person name="Lee A.P."/>
            <person name="Johnson J."/>
            <person name="Dandona N."/>
            <person name="Viswanathan L.D."/>
            <person name="Tay A."/>
            <person name="Venter J.C."/>
            <person name="Strausberg R.L."/>
            <person name="Brenner S."/>
        </authorList>
    </citation>
    <scope>NUCLEOTIDE SEQUENCE [LARGE SCALE GENOMIC DNA]</scope>
</reference>
<keyword evidence="9" id="KW-0325">Glycoprotein</keyword>
<dbReference type="InParanoid" id="A0A4W3IEH8"/>
<reference evidence="16" key="3">
    <citation type="journal article" date="2014" name="Nature">
        <title>Elephant shark genome provides unique insights into gnathostome evolution.</title>
        <authorList>
            <consortium name="International Elephant Shark Genome Sequencing Consortium"/>
            <person name="Venkatesh B."/>
            <person name="Lee A.P."/>
            <person name="Ravi V."/>
            <person name="Maurya A.K."/>
            <person name="Lian M.M."/>
            <person name="Swann J.B."/>
            <person name="Ohta Y."/>
            <person name="Flajnik M.F."/>
            <person name="Sutoh Y."/>
            <person name="Kasahara M."/>
            <person name="Hoon S."/>
            <person name="Gangu V."/>
            <person name="Roy S.W."/>
            <person name="Irimia M."/>
            <person name="Korzh V."/>
            <person name="Kondrychyn I."/>
            <person name="Lim Z.W."/>
            <person name="Tay B.H."/>
            <person name="Tohari S."/>
            <person name="Kong K.W."/>
            <person name="Ho S."/>
            <person name="Lorente-Galdos B."/>
            <person name="Quilez J."/>
            <person name="Marques-Bonet T."/>
            <person name="Raney B.J."/>
            <person name="Ingham P.W."/>
            <person name="Tay A."/>
            <person name="Hillier L.W."/>
            <person name="Minx P."/>
            <person name="Boehm T."/>
            <person name="Wilson R.K."/>
            <person name="Brenner S."/>
            <person name="Warren W.C."/>
        </authorList>
    </citation>
    <scope>NUCLEOTIDE SEQUENCE [LARGE SCALE GENOMIC DNA]</scope>
</reference>
<dbReference type="InterPro" id="IPR036179">
    <property type="entry name" value="Ig-like_dom_sf"/>
</dbReference>
<feature type="domain" description="Ig-like" evidence="14">
    <location>
        <begin position="26"/>
        <end position="116"/>
    </location>
</feature>
<dbReference type="InterPro" id="IPR042414">
    <property type="entry name" value="CD8B"/>
</dbReference>
<dbReference type="PANTHER" id="PTHR11292">
    <property type="entry name" value="T-CELL SURFACE GLYCOPROTEIN CD8 BETA CHAIN"/>
    <property type="match status" value="1"/>
</dbReference>
<evidence type="ECO:0000259" key="14">
    <source>
        <dbReference type="PROSITE" id="PS50835"/>
    </source>
</evidence>
<keyword evidence="8" id="KW-1015">Disulfide bond</keyword>
<dbReference type="STRING" id="7868.ENSCMIP00000027212"/>
<evidence type="ECO:0000256" key="13">
    <source>
        <dbReference type="SAM" id="SignalP"/>
    </source>
</evidence>
<keyword evidence="3 13" id="KW-0732">Signal</keyword>
<evidence type="ECO:0000256" key="2">
    <source>
        <dbReference type="ARBA" id="ARBA00022692"/>
    </source>
</evidence>
<dbReference type="Pfam" id="PF07686">
    <property type="entry name" value="V-set"/>
    <property type="match status" value="1"/>
</dbReference>
<evidence type="ECO:0000256" key="3">
    <source>
        <dbReference type="ARBA" id="ARBA00022729"/>
    </source>
</evidence>
<evidence type="ECO:0000256" key="12">
    <source>
        <dbReference type="SAM" id="Phobius"/>
    </source>
</evidence>
<dbReference type="SMART" id="SM00409">
    <property type="entry name" value="IG"/>
    <property type="match status" value="1"/>
</dbReference>
<organism evidence="15 16">
    <name type="scientific">Callorhinchus milii</name>
    <name type="common">Ghost shark</name>
    <dbReference type="NCBI Taxonomy" id="7868"/>
    <lineage>
        <taxon>Eukaryota</taxon>
        <taxon>Metazoa</taxon>
        <taxon>Chordata</taxon>
        <taxon>Craniata</taxon>
        <taxon>Vertebrata</taxon>
        <taxon>Chondrichthyes</taxon>
        <taxon>Holocephali</taxon>
        <taxon>Chimaeriformes</taxon>
        <taxon>Callorhinchidae</taxon>
        <taxon>Callorhinchus</taxon>
    </lineage>
</organism>
<evidence type="ECO:0000256" key="10">
    <source>
        <dbReference type="ARBA" id="ARBA00023319"/>
    </source>
</evidence>
<feature type="signal peptide" evidence="13">
    <location>
        <begin position="1"/>
        <end position="19"/>
    </location>
</feature>
<proteinExistence type="predicted"/>
<sequence>MKLLKYLFMLRCCLSLSRTMSSTLEPTDKFKIMVKGERAELSCKLKGEDLQQLEVFWLRMREDGNPQFVISGTVLDKLTRAEFIDERFTISRSNFQSSFSLTINNLHLNDSGTYHCLLPKKYLWGSAIQLKVVTEKQKVTSPPSTTTRRKSIPRKPKTRKENNELKCGWIVWSPFIAVIALLLISIATVVIHHRNRRRRCRHHFRKRYA</sequence>
<evidence type="ECO:0000256" key="5">
    <source>
        <dbReference type="ARBA" id="ARBA00022989"/>
    </source>
</evidence>
<protein>
    <recommendedName>
        <fullName evidence="14">Ig-like domain-containing protein</fullName>
    </recommendedName>
</protein>
<dbReference type="InterPro" id="IPR007110">
    <property type="entry name" value="Ig-like_dom"/>
</dbReference>
<dbReference type="Ensembl" id="ENSCMIT00000027647.1">
    <property type="protein sequence ID" value="ENSCMIP00000027212.1"/>
    <property type="gene ID" value="ENSCMIG00000011849.1"/>
</dbReference>
<dbReference type="InterPro" id="IPR003599">
    <property type="entry name" value="Ig_sub"/>
</dbReference>
<evidence type="ECO:0000256" key="8">
    <source>
        <dbReference type="ARBA" id="ARBA00023157"/>
    </source>
</evidence>
<keyword evidence="7 12" id="KW-0472">Membrane</keyword>
<accession>A0A4W3IEH8</accession>
<dbReference type="AlphaFoldDB" id="A0A4W3IEH8"/>
<keyword evidence="16" id="KW-1185">Reference proteome</keyword>
<dbReference type="Proteomes" id="UP000314986">
    <property type="component" value="Unassembled WGS sequence"/>
</dbReference>
<dbReference type="GO" id="GO:0015026">
    <property type="term" value="F:coreceptor activity"/>
    <property type="evidence" value="ECO:0007669"/>
    <property type="project" value="InterPro"/>
</dbReference>
<keyword evidence="10" id="KW-0393">Immunoglobulin domain</keyword>
<evidence type="ECO:0000256" key="7">
    <source>
        <dbReference type="ARBA" id="ARBA00023136"/>
    </source>
</evidence>
<evidence type="ECO:0000256" key="11">
    <source>
        <dbReference type="SAM" id="MobiDB-lite"/>
    </source>
</evidence>
<name>A0A4W3IEH8_CALMI</name>
<evidence type="ECO:0000256" key="1">
    <source>
        <dbReference type="ARBA" id="ARBA00004479"/>
    </source>
</evidence>
<dbReference type="InterPro" id="IPR013106">
    <property type="entry name" value="Ig_V-set"/>
</dbReference>
<evidence type="ECO:0000256" key="4">
    <source>
        <dbReference type="ARBA" id="ARBA00022859"/>
    </source>
</evidence>
<dbReference type="OMA" id="YCMVENA"/>
<keyword evidence="2 12" id="KW-0812">Transmembrane</keyword>
<feature type="chain" id="PRO_5021321318" description="Ig-like domain-containing protein" evidence="13">
    <location>
        <begin position="20"/>
        <end position="209"/>
    </location>
</feature>
<dbReference type="InterPro" id="IPR013783">
    <property type="entry name" value="Ig-like_fold"/>
</dbReference>
<dbReference type="SUPFAM" id="SSF48726">
    <property type="entry name" value="Immunoglobulin"/>
    <property type="match status" value="1"/>
</dbReference>
<dbReference type="CDD" id="cd00099">
    <property type="entry name" value="IgV"/>
    <property type="match status" value="1"/>
</dbReference>
<dbReference type="SMART" id="SM00406">
    <property type="entry name" value="IGv"/>
    <property type="match status" value="1"/>
</dbReference>
<dbReference type="GO" id="GO:0002250">
    <property type="term" value="P:adaptive immune response"/>
    <property type="evidence" value="ECO:0007669"/>
    <property type="project" value="UniProtKB-KW"/>
</dbReference>
<dbReference type="Gene3D" id="2.60.40.10">
    <property type="entry name" value="Immunoglobulins"/>
    <property type="match status" value="1"/>
</dbReference>
<reference evidence="15" key="5">
    <citation type="submission" date="2025-09" db="UniProtKB">
        <authorList>
            <consortium name="Ensembl"/>
        </authorList>
    </citation>
    <scope>IDENTIFICATION</scope>
</reference>
<reference evidence="15" key="4">
    <citation type="submission" date="2025-08" db="UniProtKB">
        <authorList>
            <consortium name="Ensembl"/>
        </authorList>
    </citation>
    <scope>IDENTIFICATION</scope>
</reference>
<keyword evidence="4" id="KW-0391">Immunity</keyword>
<evidence type="ECO:0000313" key="16">
    <source>
        <dbReference type="Proteomes" id="UP000314986"/>
    </source>
</evidence>
<comment type="subcellular location">
    <subcellularLocation>
        <location evidence="1">Membrane</location>
        <topology evidence="1">Single-pass type I membrane protein</topology>
    </subcellularLocation>
</comment>
<evidence type="ECO:0000256" key="6">
    <source>
        <dbReference type="ARBA" id="ARBA00023130"/>
    </source>
</evidence>
<evidence type="ECO:0000313" key="15">
    <source>
        <dbReference type="Ensembl" id="ENSCMIP00000027212.1"/>
    </source>
</evidence>
<dbReference type="PROSITE" id="PS50835">
    <property type="entry name" value="IG_LIKE"/>
    <property type="match status" value="1"/>
</dbReference>
<dbReference type="PANTHER" id="PTHR11292:SF7">
    <property type="entry name" value="T-CELL SURFACE GLYCOPROTEIN CD8 BETA CHAIN-RELATED"/>
    <property type="match status" value="1"/>
</dbReference>
<dbReference type="GO" id="GO:0009986">
    <property type="term" value="C:cell surface"/>
    <property type="evidence" value="ECO:0007669"/>
    <property type="project" value="TreeGrafter"/>
</dbReference>
<dbReference type="GO" id="GO:0042288">
    <property type="term" value="F:MHC class I protein binding"/>
    <property type="evidence" value="ECO:0007669"/>
    <property type="project" value="InterPro"/>
</dbReference>
<keyword evidence="6" id="KW-1064">Adaptive immunity</keyword>
<feature type="transmembrane region" description="Helical" evidence="12">
    <location>
        <begin position="169"/>
        <end position="191"/>
    </location>
</feature>
<dbReference type="GO" id="GO:0050776">
    <property type="term" value="P:regulation of immune response"/>
    <property type="evidence" value="ECO:0007669"/>
    <property type="project" value="InterPro"/>
</dbReference>
<feature type="compositionally biased region" description="Basic residues" evidence="11">
    <location>
        <begin position="147"/>
        <end position="158"/>
    </location>
</feature>
<evidence type="ECO:0000256" key="9">
    <source>
        <dbReference type="ARBA" id="ARBA00023180"/>
    </source>
</evidence>
<feature type="region of interest" description="Disordered" evidence="11">
    <location>
        <begin position="138"/>
        <end position="159"/>
    </location>
</feature>
<dbReference type="GO" id="GO:0016020">
    <property type="term" value="C:membrane"/>
    <property type="evidence" value="ECO:0007669"/>
    <property type="project" value="UniProtKB-SubCell"/>
</dbReference>
<keyword evidence="5 12" id="KW-1133">Transmembrane helix</keyword>
<reference evidence="16" key="1">
    <citation type="journal article" date="2006" name="Science">
        <title>Ancient noncoding elements conserved in the human genome.</title>
        <authorList>
            <person name="Venkatesh B."/>
            <person name="Kirkness E.F."/>
            <person name="Loh Y.H."/>
            <person name="Halpern A.L."/>
            <person name="Lee A.P."/>
            <person name="Johnson J."/>
            <person name="Dandona N."/>
            <person name="Viswanathan L.D."/>
            <person name="Tay A."/>
            <person name="Venter J.C."/>
            <person name="Strausberg R.L."/>
            <person name="Brenner S."/>
        </authorList>
    </citation>
    <scope>NUCLEOTIDE SEQUENCE [LARGE SCALE GENOMIC DNA]</scope>
</reference>